<dbReference type="EMBL" id="JYJB01000008">
    <property type="protein sequence ID" value="KJL48108.1"/>
    <property type="molecule type" value="Genomic_DNA"/>
</dbReference>
<feature type="region of interest" description="Disordered" evidence="1">
    <location>
        <begin position="42"/>
        <end position="94"/>
    </location>
</feature>
<dbReference type="RefSeq" id="WP_045257352.1">
    <property type="nucleotide sequence ID" value="NZ_JYJB01000008.1"/>
</dbReference>
<dbReference type="AlphaFoldDB" id="A0A0M2HUG5"/>
<proteinExistence type="predicted"/>
<sequence length="167" mass="16883">MRTLVRRDVRRTRSMTSGATRSAAQALVDLLGALSAPIGDLHGVPGTSSTRQHLVRRPQTSTPAPDPQYGAPQASTAAGVPPLTTGSTDDGLASSAPVLPVVDIRVATATVDGTSPASGGCAAECVAGSADVLAATGGLMARVSTAPIPHRLPHPHGGRLRRHPLPT</sequence>
<protein>
    <submittedName>
        <fullName evidence="2">Uncharacterized protein</fullName>
    </submittedName>
</protein>
<feature type="compositionally biased region" description="Basic residues" evidence="1">
    <location>
        <begin position="151"/>
        <end position="167"/>
    </location>
</feature>
<dbReference type="Proteomes" id="UP000033900">
    <property type="component" value="Unassembled WGS sequence"/>
</dbReference>
<name>A0A0M2HUG5_9MICO</name>
<evidence type="ECO:0000313" key="3">
    <source>
        <dbReference type="Proteomes" id="UP000033900"/>
    </source>
</evidence>
<dbReference type="PATRIC" id="fig|273678.4.peg.1740"/>
<reference evidence="2 3" key="1">
    <citation type="submission" date="2015-02" db="EMBL/GenBank/DDBJ databases">
        <title>Draft genome sequences of ten Microbacterium spp. with emphasis on heavy metal contaminated environments.</title>
        <authorList>
            <person name="Corretto E."/>
        </authorList>
    </citation>
    <scope>NUCLEOTIDE SEQUENCE [LARGE SCALE GENOMIC DNA]</scope>
    <source>
        <strain evidence="2 3">SA35</strain>
    </source>
</reference>
<organism evidence="2 3">
    <name type="scientific">Microbacterium hydrocarbonoxydans</name>
    <dbReference type="NCBI Taxonomy" id="273678"/>
    <lineage>
        <taxon>Bacteria</taxon>
        <taxon>Bacillati</taxon>
        <taxon>Actinomycetota</taxon>
        <taxon>Actinomycetes</taxon>
        <taxon>Micrococcales</taxon>
        <taxon>Microbacteriaceae</taxon>
        <taxon>Microbacterium</taxon>
    </lineage>
</organism>
<comment type="caution">
    <text evidence="2">The sequence shown here is derived from an EMBL/GenBank/DDBJ whole genome shotgun (WGS) entry which is preliminary data.</text>
</comment>
<accession>A0A0M2HUG5</accession>
<evidence type="ECO:0000256" key="1">
    <source>
        <dbReference type="SAM" id="MobiDB-lite"/>
    </source>
</evidence>
<feature type="region of interest" description="Disordered" evidence="1">
    <location>
        <begin position="1"/>
        <end position="20"/>
    </location>
</feature>
<evidence type="ECO:0000313" key="2">
    <source>
        <dbReference type="EMBL" id="KJL48108.1"/>
    </source>
</evidence>
<feature type="compositionally biased region" description="Polar residues" evidence="1">
    <location>
        <begin position="46"/>
        <end position="63"/>
    </location>
</feature>
<feature type="region of interest" description="Disordered" evidence="1">
    <location>
        <begin position="147"/>
        <end position="167"/>
    </location>
</feature>
<keyword evidence="3" id="KW-1185">Reference proteome</keyword>
<gene>
    <name evidence="2" type="ORF">RS84_01737</name>
</gene>